<evidence type="ECO:0000313" key="3">
    <source>
        <dbReference type="Proteomes" id="UP000249065"/>
    </source>
</evidence>
<dbReference type="Pfam" id="PF05050">
    <property type="entry name" value="Methyltransf_21"/>
    <property type="match status" value="1"/>
</dbReference>
<dbReference type="InterPro" id="IPR052514">
    <property type="entry name" value="SAM-dependent_MTase"/>
</dbReference>
<name>A0A327M8P3_9PROT</name>
<reference evidence="3" key="1">
    <citation type="submission" date="2018-06" db="EMBL/GenBank/DDBJ databases">
        <authorList>
            <person name="Khan S.A."/>
        </authorList>
    </citation>
    <scope>NUCLEOTIDE SEQUENCE [LARGE SCALE GENOMIC DNA]</scope>
    <source>
        <strain evidence="3">DB-1506</strain>
    </source>
</reference>
<comment type="caution">
    <text evidence="2">The sequence shown here is derived from an EMBL/GenBank/DDBJ whole genome shotgun (WGS) entry which is preliminary data.</text>
</comment>
<dbReference type="Gene3D" id="3.40.50.150">
    <property type="entry name" value="Vaccinia Virus protein VP39"/>
    <property type="match status" value="1"/>
</dbReference>
<protein>
    <recommendedName>
        <fullName evidence="1">Methyltransferase FkbM domain-containing protein</fullName>
    </recommendedName>
</protein>
<accession>A0A327M8P3</accession>
<dbReference type="Proteomes" id="UP000249065">
    <property type="component" value="Unassembled WGS sequence"/>
</dbReference>
<gene>
    <name evidence="2" type="ORF">DOO78_12355</name>
</gene>
<dbReference type="OrthoDB" id="7348357at2"/>
<proteinExistence type="predicted"/>
<dbReference type="EMBL" id="QLIX01000007">
    <property type="protein sequence ID" value="RAI58857.1"/>
    <property type="molecule type" value="Genomic_DNA"/>
</dbReference>
<dbReference type="InterPro" id="IPR006342">
    <property type="entry name" value="FkbM_mtfrase"/>
</dbReference>
<dbReference type="NCBIfam" id="TIGR01444">
    <property type="entry name" value="fkbM_fam"/>
    <property type="match status" value="1"/>
</dbReference>
<dbReference type="AlphaFoldDB" id="A0A327M8P3"/>
<dbReference type="InterPro" id="IPR029063">
    <property type="entry name" value="SAM-dependent_MTases_sf"/>
</dbReference>
<sequence length="276" mass="29379">MSMVDGLQERRLRIGGHDRQIAGFADDSFFQHAEGHAAGMAELAAVAAAVLPPDGVVLDVGANIGLSALALAPLLPQGRLLAVEPSPRSAAALRRSLALNGLESRVTVAEMALGAAPGEAEFHDAGHSAGAHLLAPDTLGGATLPKRRVRIHTVDALAAEQGLDRLDFMKIDVEGFETEVLDGAQATLARFHPLVFVEFNAWTLQCNRNANPRAVLEDWLARFPVAHVLRGAEPPLRIGPDTLLAVLHDHLVLRGCADELVLGFDAGWVERWRPAG</sequence>
<dbReference type="SUPFAM" id="SSF53335">
    <property type="entry name" value="S-adenosyl-L-methionine-dependent methyltransferases"/>
    <property type="match status" value="1"/>
</dbReference>
<evidence type="ECO:0000313" key="2">
    <source>
        <dbReference type="EMBL" id="RAI58857.1"/>
    </source>
</evidence>
<evidence type="ECO:0000259" key="1">
    <source>
        <dbReference type="Pfam" id="PF05050"/>
    </source>
</evidence>
<feature type="domain" description="Methyltransferase FkbM" evidence="1">
    <location>
        <begin position="59"/>
        <end position="201"/>
    </location>
</feature>
<dbReference type="PANTHER" id="PTHR34203">
    <property type="entry name" value="METHYLTRANSFERASE, FKBM FAMILY PROTEIN"/>
    <property type="match status" value="1"/>
</dbReference>
<dbReference type="PANTHER" id="PTHR34203:SF15">
    <property type="entry name" value="SLL1173 PROTEIN"/>
    <property type="match status" value="1"/>
</dbReference>
<organism evidence="2 3">
    <name type="scientific">Roseicella frigidaeris</name>
    <dbReference type="NCBI Taxonomy" id="2230885"/>
    <lineage>
        <taxon>Bacteria</taxon>
        <taxon>Pseudomonadati</taxon>
        <taxon>Pseudomonadota</taxon>
        <taxon>Alphaproteobacteria</taxon>
        <taxon>Acetobacterales</taxon>
        <taxon>Roseomonadaceae</taxon>
        <taxon>Roseicella</taxon>
    </lineage>
</organism>
<dbReference type="RefSeq" id="WP_111470081.1">
    <property type="nucleotide sequence ID" value="NZ_QLIX01000007.1"/>
</dbReference>
<keyword evidence="3" id="KW-1185">Reference proteome</keyword>